<organism evidence="3 4">
    <name type="scientific">Jannaschia pagri</name>
    <dbReference type="NCBI Taxonomy" id="2829797"/>
    <lineage>
        <taxon>Bacteria</taxon>
        <taxon>Pseudomonadati</taxon>
        <taxon>Pseudomonadota</taxon>
        <taxon>Alphaproteobacteria</taxon>
        <taxon>Rhodobacterales</taxon>
        <taxon>Roseobacteraceae</taxon>
        <taxon>Jannaschia</taxon>
    </lineage>
</organism>
<feature type="domain" description="UPF0033" evidence="2">
    <location>
        <begin position="9"/>
        <end position="33"/>
    </location>
</feature>
<protein>
    <submittedName>
        <fullName evidence="3">Transcriptional regulator</fullName>
    </submittedName>
</protein>
<evidence type="ECO:0000313" key="3">
    <source>
        <dbReference type="EMBL" id="GIT95788.1"/>
    </source>
</evidence>
<dbReference type="Pfam" id="PF01206">
    <property type="entry name" value="TusA"/>
    <property type="match status" value="1"/>
</dbReference>
<name>A0ABQ4NN02_9RHOB</name>
<dbReference type="PANTHER" id="PTHR33279:SF2">
    <property type="entry name" value="SULFUR CARRIER PROTEIN TUSA"/>
    <property type="match status" value="1"/>
</dbReference>
<proteinExistence type="inferred from homology"/>
<gene>
    <name evidence="3" type="ORF">JANAI62_24110</name>
</gene>
<dbReference type="Proteomes" id="UP000786693">
    <property type="component" value="Unassembled WGS sequence"/>
</dbReference>
<sequence length="73" mass="7968">MDDPIDLEVDALGLLCPLPVLRLRKRMETLPSGARIRLLADDPAAHVDVPHFCAEAGHTFEGATETSFTLRKG</sequence>
<evidence type="ECO:0000259" key="2">
    <source>
        <dbReference type="PROSITE" id="PS01148"/>
    </source>
</evidence>
<dbReference type="CDD" id="cd00291">
    <property type="entry name" value="SirA_YedF_YeeD"/>
    <property type="match status" value="1"/>
</dbReference>
<keyword evidence="4" id="KW-1185">Reference proteome</keyword>
<evidence type="ECO:0000256" key="1">
    <source>
        <dbReference type="ARBA" id="ARBA00008984"/>
    </source>
</evidence>
<reference evidence="3 4" key="1">
    <citation type="submission" date="2021-05" db="EMBL/GenBank/DDBJ databases">
        <title>Bacteria Genome sequencing.</title>
        <authorList>
            <person name="Takabe Y."/>
            <person name="Nakajima Y."/>
            <person name="Suzuki S."/>
            <person name="Shiozaki T."/>
        </authorList>
    </citation>
    <scope>NUCLEOTIDE SEQUENCE [LARGE SCALE GENOMIC DNA]</scope>
    <source>
        <strain evidence="3 4">AI_62</strain>
    </source>
</reference>
<dbReference type="PROSITE" id="PS01148">
    <property type="entry name" value="UPF0033"/>
    <property type="match status" value="1"/>
</dbReference>
<evidence type="ECO:0000313" key="4">
    <source>
        <dbReference type="Proteomes" id="UP000786693"/>
    </source>
</evidence>
<dbReference type="InterPro" id="IPR036868">
    <property type="entry name" value="TusA-like_sf"/>
</dbReference>
<accession>A0ABQ4NN02</accession>
<dbReference type="InterPro" id="IPR001455">
    <property type="entry name" value="TusA-like"/>
</dbReference>
<dbReference type="EMBL" id="BPFH01000004">
    <property type="protein sequence ID" value="GIT95788.1"/>
    <property type="molecule type" value="Genomic_DNA"/>
</dbReference>
<dbReference type="Gene3D" id="3.30.110.40">
    <property type="entry name" value="TusA-like domain"/>
    <property type="match status" value="1"/>
</dbReference>
<dbReference type="SUPFAM" id="SSF64307">
    <property type="entry name" value="SirA-like"/>
    <property type="match status" value="1"/>
</dbReference>
<dbReference type="PANTHER" id="PTHR33279">
    <property type="entry name" value="SULFUR CARRIER PROTEIN YEDF-RELATED"/>
    <property type="match status" value="1"/>
</dbReference>
<comment type="caution">
    <text evidence="3">The sequence shown here is derived from an EMBL/GenBank/DDBJ whole genome shotgun (WGS) entry which is preliminary data.</text>
</comment>
<dbReference type="RefSeq" id="WP_220749283.1">
    <property type="nucleotide sequence ID" value="NZ_BPFH01000004.1"/>
</dbReference>
<comment type="similarity">
    <text evidence="1">Belongs to the sulfur carrier protein TusA family.</text>
</comment>